<dbReference type="Gene3D" id="3.30.9.10">
    <property type="entry name" value="D-Amino Acid Oxidase, subunit A, domain 2"/>
    <property type="match status" value="1"/>
</dbReference>
<comment type="pathway">
    <text evidence="1">Cofactor biosynthesis; thiamine diphosphate biosynthesis.</text>
</comment>
<dbReference type="EC" id="1.4.3.19" evidence="5"/>
<dbReference type="Pfam" id="PF01266">
    <property type="entry name" value="DAO"/>
    <property type="match status" value="1"/>
</dbReference>
<evidence type="ECO:0000256" key="2">
    <source>
        <dbReference type="ARBA" id="ARBA00022977"/>
    </source>
</evidence>
<evidence type="ECO:0000313" key="7">
    <source>
        <dbReference type="EMBL" id="MDK4306686.1"/>
    </source>
</evidence>
<organism evidence="7 8">
    <name type="scientific">Corynebacterium pseudodiphtheriticum</name>
    <dbReference type="NCBI Taxonomy" id="37637"/>
    <lineage>
        <taxon>Bacteria</taxon>
        <taxon>Bacillati</taxon>
        <taxon>Actinomycetota</taxon>
        <taxon>Actinomycetes</taxon>
        <taxon>Mycobacteriales</taxon>
        <taxon>Corynebacteriaceae</taxon>
        <taxon>Corynebacterium</taxon>
    </lineage>
</organism>
<dbReference type="InterPro" id="IPR036188">
    <property type="entry name" value="FAD/NAD-bd_sf"/>
</dbReference>
<dbReference type="GO" id="GO:0009228">
    <property type="term" value="P:thiamine biosynthetic process"/>
    <property type="evidence" value="ECO:0007669"/>
    <property type="project" value="UniProtKB-KW"/>
</dbReference>
<feature type="domain" description="FAD dependent oxidoreductase" evidence="6">
    <location>
        <begin position="11"/>
        <end position="360"/>
    </location>
</feature>
<evidence type="ECO:0000256" key="3">
    <source>
        <dbReference type="ARBA" id="ARBA00023002"/>
    </source>
</evidence>
<evidence type="ECO:0000256" key="5">
    <source>
        <dbReference type="ARBA" id="ARBA00050018"/>
    </source>
</evidence>
<dbReference type="SUPFAM" id="SSF51905">
    <property type="entry name" value="FAD/NAD(P)-binding domain"/>
    <property type="match status" value="1"/>
</dbReference>
<dbReference type="Gene3D" id="3.50.50.60">
    <property type="entry name" value="FAD/NAD(P)-binding domain"/>
    <property type="match status" value="1"/>
</dbReference>
<dbReference type="GO" id="GO:0005737">
    <property type="term" value="C:cytoplasm"/>
    <property type="evidence" value="ECO:0007669"/>
    <property type="project" value="TreeGrafter"/>
</dbReference>
<dbReference type="InterPro" id="IPR012727">
    <property type="entry name" value="Gly_oxidase_ThiO"/>
</dbReference>
<dbReference type="Proteomes" id="UP001224412">
    <property type="component" value="Unassembled WGS sequence"/>
</dbReference>
<dbReference type="PANTHER" id="PTHR13847:SF289">
    <property type="entry name" value="GLYCINE OXIDASE"/>
    <property type="match status" value="1"/>
</dbReference>
<dbReference type="NCBIfam" id="TIGR02352">
    <property type="entry name" value="thiamin_ThiO"/>
    <property type="match status" value="1"/>
</dbReference>
<proteinExistence type="predicted"/>
<dbReference type="AlphaFoldDB" id="A0AAP4F4U3"/>
<dbReference type="InterPro" id="IPR006076">
    <property type="entry name" value="FAD-dep_OxRdtase"/>
</dbReference>
<gene>
    <name evidence="7" type="primary">thiO</name>
    <name evidence="7" type="ORF">QPX42_03850</name>
</gene>
<keyword evidence="3 7" id="KW-0560">Oxidoreductase</keyword>
<dbReference type="GO" id="GO:0050660">
    <property type="term" value="F:flavin adenine dinucleotide binding"/>
    <property type="evidence" value="ECO:0007669"/>
    <property type="project" value="InterPro"/>
</dbReference>
<accession>A0AAP4F4U3</accession>
<sequence>MASRRAEQVEVNIIGAGMVGLATAVELAHHGHSVRVLDPSPASGATHHAGGMLAPAAEVVYQQDPLFPLMQYSGQWYPKLMEIVAEHTDLPTGYRTEGTLVVAADRADSQHLTELMDYQNAHGMDVAKLSVRQARKLEPALSPAVAGAVEIPGDHQIFPRQTALALLDALRNMGVEIIREQATKLEDGAVLTAQGRYPAKQTVLCNGLGARDIAGVLPETGTNPASPKEAFQLRPVYGEVLQLQCPEHLQPLCDRVIRGFVEDRPIYIIPRSDGRITIGATSREDHRSGPPASSVYDLLRDAIRLVPGIEECEFLEATTGARPGTPNDLPYLGRVSANLVISTGYFRHGILLSALAARVSRELIEGATPDQLSVDVSACAPFRDAR</sequence>
<dbReference type="GO" id="GO:0043799">
    <property type="term" value="F:glycine oxidase activity"/>
    <property type="evidence" value="ECO:0007669"/>
    <property type="project" value="UniProtKB-EC"/>
</dbReference>
<dbReference type="EMBL" id="JASNVH010000005">
    <property type="protein sequence ID" value="MDK4306686.1"/>
    <property type="molecule type" value="Genomic_DNA"/>
</dbReference>
<dbReference type="PANTHER" id="PTHR13847">
    <property type="entry name" value="SARCOSINE DEHYDROGENASE-RELATED"/>
    <property type="match status" value="1"/>
</dbReference>
<keyword evidence="2" id="KW-0784">Thiamine biosynthesis</keyword>
<comment type="catalytic activity">
    <reaction evidence="4">
        <text>glycine + O2 + H2O = glyoxylate + H2O2 + NH4(+)</text>
        <dbReference type="Rhea" id="RHEA:11532"/>
        <dbReference type="ChEBI" id="CHEBI:15377"/>
        <dbReference type="ChEBI" id="CHEBI:15379"/>
        <dbReference type="ChEBI" id="CHEBI:16240"/>
        <dbReference type="ChEBI" id="CHEBI:28938"/>
        <dbReference type="ChEBI" id="CHEBI:36655"/>
        <dbReference type="ChEBI" id="CHEBI:57305"/>
        <dbReference type="EC" id="1.4.3.19"/>
    </reaction>
</comment>
<protein>
    <recommendedName>
        <fullName evidence="5">glycine oxidase</fullName>
        <ecNumber evidence="5">1.4.3.19</ecNumber>
    </recommendedName>
</protein>
<evidence type="ECO:0000313" key="8">
    <source>
        <dbReference type="Proteomes" id="UP001224412"/>
    </source>
</evidence>
<evidence type="ECO:0000259" key="6">
    <source>
        <dbReference type="Pfam" id="PF01266"/>
    </source>
</evidence>
<reference evidence="7" key="1">
    <citation type="submission" date="2023-05" db="EMBL/GenBank/DDBJ databases">
        <title>Metabolic capabilities are highly conserved among human nasal-associated Corynebacterium species in pangenomic analyses.</title>
        <authorList>
            <person name="Tran T.H."/>
            <person name="Roberts A.Q."/>
            <person name="Escapa I.F."/>
            <person name="Gao W."/>
            <person name="Conlan S."/>
            <person name="Kong H."/>
            <person name="Segre J.A."/>
            <person name="Kelly M.S."/>
            <person name="Lemon K.P."/>
        </authorList>
    </citation>
    <scope>NUCLEOTIDE SEQUENCE</scope>
    <source>
        <strain evidence="7">KPL2773</strain>
    </source>
</reference>
<evidence type="ECO:0000256" key="4">
    <source>
        <dbReference type="ARBA" id="ARBA00049872"/>
    </source>
</evidence>
<dbReference type="SUPFAM" id="SSF54373">
    <property type="entry name" value="FAD-linked reductases, C-terminal domain"/>
    <property type="match status" value="1"/>
</dbReference>
<evidence type="ECO:0000256" key="1">
    <source>
        <dbReference type="ARBA" id="ARBA00004948"/>
    </source>
</evidence>
<dbReference type="RefSeq" id="WP_284588851.1">
    <property type="nucleotide sequence ID" value="NZ_JASNUC010000004.1"/>
</dbReference>
<name>A0AAP4F4U3_9CORY</name>
<comment type="caution">
    <text evidence="7">The sequence shown here is derived from an EMBL/GenBank/DDBJ whole genome shotgun (WGS) entry which is preliminary data.</text>
</comment>